<feature type="domain" description="DUF4440" evidence="1">
    <location>
        <begin position="15"/>
        <end position="116"/>
    </location>
</feature>
<dbReference type="Proteomes" id="UP000018780">
    <property type="component" value="Chromosome"/>
</dbReference>
<dbReference type="PATRIC" id="fig|999552.6.peg.2306"/>
<dbReference type="OrthoDB" id="4479885at2"/>
<evidence type="ECO:0000313" key="3">
    <source>
        <dbReference type="Proteomes" id="UP000018780"/>
    </source>
</evidence>
<dbReference type="KEGG" id="lmd:METH_11555"/>
<organism evidence="2 3">
    <name type="scientific">Leisingera methylohalidivorans DSM 14336</name>
    <dbReference type="NCBI Taxonomy" id="999552"/>
    <lineage>
        <taxon>Bacteria</taxon>
        <taxon>Pseudomonadati</taxon>
        <taxon>Pseudomonadota</taxon>
        <taxon>Alphaproteobacteria</taxon>
        <taxon>Rhodobacterales</taxon>
        <taxon>Roseobacteraceae</taxon>
        <taxon>Leisingera</taxon>
    </lineage>
</organism>
<dbReference type="InterPro" id="IPR027843">
    <property type="entry name" value="DUF4440"/>
</dbReference>
<dbReference type="AlphaFoldDB" id="V9VV52"/>
<dbReference type="SUPFAM" id="SSF54427">
    <property type="entry name" value="NTF2-like"/>
    <property type="match status" value="1"/>
</dbReference>
<keyword evidence="3" id="KW-1185">Reference proteome</keyword>
<evidence type="ECO:0000259" key="1">
    <source>
        <dbReference type="Pfam" id="PF14534"/>
    </source>
</evidence>
<name>V9VV52_9RHOB</name>
<dbReference type="Pfam" id="PF14534">
    <property type="entry name" value="DUF4440"/>
    <property type="match status" value="1"/>
</dbReference>
<dbReference type="InterPro" id="IPR032710">
    <property type="entry name" value="NTF2-like_dom_sf"/>
</dbReference>
<protein>
    <recommendedName>
        <fullName evidence="1">DUF4440 domain-containing protein</fullName>
    </recommendedName>
</protein>
<sequence length="129" mass="14098">MTEKKIAEGPHLAEILALETKVWEALVAGDPEADGRLLSEDFLGVYPSGFSDKAGHCGQLKDGPVMAQYRLSDAQLRIITERAALLSYRARYCPAGSGHWQVMLISSLWEESTAGWINTFSQDTPETGA</sequence>
<accession>V9VV52</accession>
<dbReference type="HOGENOM" id="CLU_119560_0_2_5"/>
<dbReference type="EMBL" id="CP006773">
    <property type="protein sequence ID" value="AHD01225.1"/>
    <property type="molecule type" value="Genomic_DNA"/>
</dbReference>
<dbReference type="RefSeq" id="WP_024090550.1">
    <property type="nucleotide sequence ID" value="NC_023135.1"/>
</dbReference>
<evidence type="ECO:0000313" key="2">
    <source>
        <dbReference type="EMBL" id="AHD01225.1"/>
    </source>
</evidence>
<reference evidence="2 3" key="1">
    <citation type="submission" date="2013-09" db="EMBL/GenBank/DDBJ databases">
        <authorList>
            <consortium name="DOE Joint Genome Institute"/>
            <person name="Klenk H.-P."/>
            <person name="Huntemann M."/>
            <person name="Han J."/>
            <person name="Chen A."/>
            <person name="Kyrpides N."/>
            <person name="Mavromatis K."/>
            <person name="Markowitz V."/>
            <person name="Palaniappan K."/>
            <person name="Ivanova N."/>
            <person name="Schaumberg A."/>
            <person name="Pati A."/>
            <person name="Liolios K."/>
            <person name="Nordberg H.P."/>
            <person name="Cantor M.N."/>
            <person name="Hua S.X."/>
            <person name="Woyke T."/>
        </authorList>
    </citation>
    <scope>NUCLEOTIDE SEQUENCE [LARGE SCALE GENOMIC DNA]</scope>
    <source>
        <strain evidence="2 3">DSM 14336</strain>
    </source>
</reference>
<gene>
    <name evidence="2" type="ORF">METH_11555</name>
</gene>
<dbReference type="Gene3D" id="3.10.450.50">
    <property type="match status" value="1"/>
</dbReference>
<proteinExistence type="predicted"/>